<gene>
    <name evidence="1" type="ORF">M9H77_27287</name>
</gene>
<accession>A0ACC0ACG5</accession>
<name>A0ACC0ACG5_CATRO</name>
<proteinExistence type="predicted"/>
<evidence type="ECO:0000313" key="2">
    <source>
        <dbReference type="Proteomes" id="UP001060085"/>
    </source>
</evidence>
<evidence type="ECO:0000313" key="1">
    <source>
        <dbReference type="EMBL" id="KAI5658494.1"/>
    </source>
</evidence>
<organism evidence="1 2">
    <name type="scientific">Catharanthus roseus</name>
    <name type="common">Madagascar periwinkle</name>
    <name type="synonym">Vinca rosea</name>
    <dbReference type="NCBI Taxonomy" id="4058"/>
    <lineage>
        <taxon>Eukaryota</taxon>
        <taxon>Viridiplantae</taxon>
        <taxon>Streptophyta</taxon>
        <taxon>Embryophyta</taxon>
        <taxon>Tracheophyta</taxon>
        <taxon>Spermatophyta</taxon>
        <taxon>Magnoliopsida</taxon>
        <taxon>eudicotyledons</taxon>
        <taxon>Gunneridae</taxon>
        <taxon>Pentapetalae</taxon>
        <taxon>asterids</taxon>
        <taxon>lamiids</taxon>
        <taxon>Gentianales</taxon>
        <taxon>Apocynaceae</taxon>
        <taxon>Rauvolfioideae</taxon>
        <taxon>Vinceae</taxon>
        <taxon>Catharanthinae</taxon>
        <taxon>Catharanthus</taxon>
    </lineage>
</organism>
<dbReference type="Proteomes" id="UP001060085">
    <property type="component" value="Linkage Group LG06"/>
</dbReference>
<sequence>MRFKVIAIVTFSIKDHKRVITIVNGISIVHRRFLTLRVDPLERRDVVPWRVWPNRYLRQTSDYALRWDGRHVESQEGLETKVGLRADLVGAPGSVAWFYVNGECGGDGIERS</sequence>
<dbReference type="EMBL" id="CM044706">
    <property type="protein sequence ID" value="KAI5658494.1"/>
    <property type="molecule type" value="Genomic_DNA"/>
</dbReference>
<keyword evidence="2" id="KW-1185">Reference proteome</keyword>
<comment type="caution">
    <text evidence="1">The sequence shown here is derived from an EMBL/GenBank/DDBJ whole genome shotgun (WGS) entry which is preliminary data.</text>
</comment>
<reference evidence="2" key="1">
    <citation type="journal article" date="2023" name="Nat. Plants">
        <title>Single-cell RNA sequencing provides a high-resolution roadmap for understanding the multicellular compartmentation of specialized metabolism.</title>
        <authorList>
            <person name="Sun S."/>
            <person name="Shen X."/>
            <person name="Li Y."/>
            <person name="Li Y."/>
            <person name="Wang S."/>
            <person name="Li R."/>
            <person name="Zhang H."/>
            <person name="Shen G."/>
            <person name="Guo B."/>
            <person name="Wei J."/>
            <person name="Xu J."/>
            <person name="St-Pierre B."/>
            <person name="Chen S."/>
            <person name="Sun C."/>
        </authorList>
    </citation>
    <scope>NUCLEOTIDE SEQUENCE [LARGE SCALE GENOMIC DNA]</scope>
</reference>
<protein>
    <submittedName>
        <fullName evidence="1">Uncharacterized protein</fullName>
    </submittedName>
</protein>